<dbReference type="Proteomes" id="UP000008021">
    <property type="component" value="Chromosome 9"/>
</dbReference>
<dbReference type="Gramene" id="OMERI09G09560.1">
    <property type="protein sequence ID" value="OMERI09G09560.1"/>
    <property type="gene ID" value="OMERI09G09560"/>
</dbReference>
<accession>A0A0E0ESS2</accession>
<name>A0A0E0ESS2_9ORYZ</name>
<protein>
    <submittedName>
        <fullName evidence="1">Uncharacterized protein</fullName>
    </submittedName>
</protein>
<reference evidence="1" key="1">
    <citation type="submission" date="2015-04" db="UniProtKB">
        <authorList>
            <consortium name="EnsemblPlants"/>
        </authorList>
    </citation>
    <scope>IDENTIFICATION</scope>
</reference>
<sequence length="139" mass="14727">MALHLTIPLPPPWPPPAGHWHQCSGISPRVSCSSSRGGGGGNVCRGGGHGGGGRGEAAWAWQCGGERLHGHGSGGARIGRMNLNKYMAAVDRPLGVRFALAINRQVVLCLNDRFIDVHAIIILHRQVVFARETKKNGGN</sequence>
<dbReference type="EnsemblPlants" id="OMERI09G09560.1">
    <property type="protein sequence ID" value="OMERI09G09560.1"/>
    <property type="gene ID" value="OMERI09G09560"/>
</dbReference>
<evidence type="ECO:0000313" key="1">
    <source>
        <dbReference type="EnsemblPlants" id="OMERI09G09560.1"/>
    </source>
</evidence>
<dbReference type="HOGENOM" id="CLU_1848302_0_0_1"/>
<organism evidence="1">
    <name type="scientific">Oryza meridionalis</name>
    <dbReference type="NCBI Taxonomy" id="40149"/>
    <lineage>
        <taxon>Eukaryota</taxon>
        <taxon>Viridiplantae</taxon>
        <taxon>Streptophyta</taxon>
        <taxon>Embryophyta</taxon>
        <taxon>Tracheophyta</taxon>
        <taxon>Spermatophyta</taxon>
        <taxon>Magnoliopsida</taxon>
        <taxon>Liliopsida</taxon>
        <taxon>Poales</taxon>
        <taxon>Poaceae</taxon>
        <taxon>BOP clade</taxon>
        <taxon>Oryzoideae</taxon>
        <taxon>Oryzeae</taxon>
        <taxon>Oryzinae</taxon>
        <taxon>Oryza</taxon>
    </lineage>
</organism>
<reference evidence="1" key="2">
    <citation type="submission" date="2018-05" db="EMBL/GenBank/DDBJ databases">
        <title>OmerRS3 (Oryza meridionalis Reference Sequence Version 3).</title>
        <authorList>
            <person name="Zhang J."/>
            <person name="Kudrna D."/>
            <person name="Lee S."/>
            <person name="Talag J."/>
            <person name="Welchert J."/>
            <person name="Wing R.A."/>
        </authorList>
    </citation>
    <scope>NUCLEOTIDE SEQUENCE [LARGE SCALE GENOMIC DNA]</scope>
    <source>
        <strain evidence="1">cv. OR44</strain>
    </source>
</reference>
<proteinExistence type="predicted"/>
<evidence type="ECO:0000313" key="2">
    <source>
        <dbReference type="Proteomes" id="UP000008021"/>
    </source>
</evidence>
<dbReference type="AlphaFoldDB" id="A0A0E0ESS2"/>
<keyword evidence="2" id="KW-1185">Reference proteome</keyword>